<dbReference type="GO" id="GO:0008897">
    <property type="term" value="F:holo-[acyl-carrier-protein] synthase activity"/>
    <property type="evidence" value="ECO:0007669"/>
    <property type="project" value="InterPro"/>
</dbReference>
<dbReference type="InterPro" id="IPR050559">
    <property type="entry name" value="P-Pant_transferase_sf"/>
</dbReference>
<gene>
    <name evidence="5" type="ORF">DDQ41_16180</name>
    <name evidence="6" type="ORF">SSP531S_22700</name>
</gene>
<comment type="similarity">
    <text evidence="1">Belongs to the P-Pant transferase superfamily. Gsp/Sfp/HetI/AcpT family.</text>
</comment>
<reference evidence="6 8" key="2">
    <citation type="submission" date="2018-07" db="EMBL/GenBank/DDBJ databases">
        <title>Whole Genome Shotgun Sequence of Streptomyces spongiicola strain 531S.</title>
        <authorList>
            <person name="Dohra H."/>
            <person name="Kodani S."/>
        </authorList>
    </citation>
    <scope>NUCLEOTIDE SEQUENCE [LARGE SCALE GENOMIC DNA]</scope>
    <source>
        <strain evidence="6 8">531S</strain>
    </source>
</reference>
<organism evidence="6 8">
    <name type="scientific">Streptomyces spongiicola</name>
    <dbReference type="NCBI Taxonomy" id="1690221"/>
    <lineage>
        <taxon>Bacteria</taxon>
        <taxon>Bacillati</taxon>
        <taxon>Actinomycetota</taxon>
        <taxon>Actinomycetes</taxon>
        <taxon>Kitasatosporales</taxon>
        <taxon>Streptomycetaceae</taxon>
        <taxon>Streptomyces</taxon>
    </lineage>
</organism>
<reference evidence="5 7" key="1">
    <citation type="submission" date="2018-05" db="EMBL/GenBank/DDBJ databases">
        <title>Complete genome sequence of the Type Strain of Streptomyces spongiicola HNM0071, the producer of staurosporine.</title>
        <authorList>
            <person name="Zhou S."/>
            <person name="Huang X."/>
        </authorList>
    </citation>
    <scope>NUCLEOTIDE SEQUENCE [LARGE SCALE GENOMIC DNA]</scope>
    <source>
        <strain evidence="5 7">HNM0071</strain>
    </source>
</reference>
<evidence type="ECO:0000313" key="5">
    <source>
        <dbReference type="EMBL" id="AWK10183.1"/>
    </source>
</evidence>
<protein>
    <submittedName>
        <fullName evidence="6">Phosphopantetheinyl transferase</fullName>
    </submittedName>
</protein>
<dbReference type="PANTHER" id="PTHR12215">
    <property type="entry name" value="PHOSPHOPANTETHEINE TRANSFERASE"/>
    <property type="match status" value="1"/>
</dbReference>
<dbReference type="EMBL" id="CP029254">
    <property type="protein sequence ID" value="AWK10183.1"/>
    <property type="molecule type" value="Genomic_DNA"/>
</dbReference>
<dbReference type="InterPro" id="IPR037143">
    <property type="entry name" value="4-PPantetheinyl_Trfase_dom_sf"/>
</dbReference>
<dbReference type="Gene3D" id="3.90.470.20">
    <property type="entry name" value="4'-phosphopantetheinyl transferase domain"/>
    <property type="match status" value="2"/>
</dbReference>
<evidence type="ECO:0000259" key="4">
    <source>
        <dbReference type="Pfam" id="PF01648"/>
    </source>
</evidence>
<dbReference type="KEGG" id="sspo:DDQ41_16180"/>
<keyword evidence="2 6" id="KW-0808">Transferase</keyword>
<evidence type="ECO:0000313" key="8">
    <source>
        <dbReference type="Proteomes" id="UP000265354"/>
    </source>
</evidence>
<accession>A0A2S1Z1P1</accession>
<dbReference type="Proteomes" id="UP000265354">
    <property type="component" value="Unassembled WGS sequence"/>
</dbReference>
<feature type="domain" description="4'-phosphopantetheinyl transferase" evidence="4">
    <location>
        <begin position="121"/>
        <end position="216"/>
    </location>
</feature>
<dbReference type="OrthoDB" id="190168at2"/>
<dbReference type="AlphaFoldDB" id="A0A2S1Z1P1"/>
<dbReference type="Proteomes" id="UP000245051">
    <property type="component" value="Chromosome"/>
</dbReference>
<dbReference type="PANTHER" id="PTHR12215:SF10">
    <property type="entry name" value="L-AMINOADIPATE-SEMIALDEHYDE DEHYDROGENASE-PHOSPHOPANTETHEINYL TRANSFERASE"/>
    <property type="match status" value="1"/>
</dbReference>
<evidence type="ECO:0000256" key="2">
    <source>
        <dbReference type="ARBA" id="ARBA00022679"/>
    </source>
</evidence>
<evidence type="ECO:0000313" key="7">
    <source>
        <dbReference type="Proteomes" id="UP000245051"/>
    </source>
</evidence>
<dbReference type="Pfam" id="PF01648">
    <property type="entry name" value="ACPS"/>
    <property type="match status" value="1"/>
</dbReference>
<evidence type="ECO:0000256" key="3">
    <source>
        <dbReference type="SAM" id="MobiDB-lite"/>
    </source>
</evidence>
<dbReference type="SUPFAM" id="SSF56214">
    <property type="entry name" value="4'-phosphopantetheinyl transferase"/>
    <property type="match status" value="2"/>
</dbReference>
<dbReference type="RefSeq" id="WP_109295128.1">
    <property type="nucleotide sequence ID" value="NZ_BGZL01000005.1"/>
</dbReference>
<dbReference type="GO" id="GO:0005829">
    <property type="term" value="C:cytosol"/>
    <property type="evidence" value="ECO:0007669"/>
    <property type="project" value="TreeGrafter"/>
</dbReference>
<proteinExistence type="inferred from homology"/>
<evidence type="ECO:0000313" key="6">
    <source>
        <dbReference type="EMBL" id="GBQ00848.1"/>
    </source>
</evidence>
<dbReference type="GO" id="GO:0019878">
    <property type="term" value="P:lysine biosynthetic process via aminoadipic acid"/>
    <property type="evidence" value="ECO:0007669"/>
    <property type="project" value="TreeGrafter"/>
</dbReference>
<sequence>MTTAYERLRDRSAVHIWRGRSPDTLAPGDTDPLSEEERQRVRRLPDPAAVRYAAAHAALRRVLSHYLGVPPGEVVLGRRPCPRCAHPRHGRPRIEWPPTDLDFNLSRSGPHWLLAVVVGHRVGVDLEGDRSLDVDGAAELVMSATELAHVCSRPDESARTGAFLRCWTRKEAVVKAIGVGVITDLRPVDVQPCQDGPVLVEHTEPNSPDTWLVQDLPMVDGVFAALAREAGAAGPVEIHRYEELVPSLETGVLVA</sequence>
<name>A0A2S1Z1P1_9ACTN</name>
<evidence type="ECO:0000256" key="1">
    <source>
        <dbReference type="ARBA" id="ARBA00010990"/>
    </source>
</evidence>
<keyword evidence="7" id="KW-1185">Reference proteome</keyword>
<feature type="region of interest" description="Disordered" evidence="3">
    <location>
        <begin position="19"/>
        <end position="41"/>
    </location>
</feature>
<dbReference type="InterPro" id="IPR008278">
    <property type="entry name" value="4-PPantetheinyl_Trfase_dom"/>
</dbReference>
<dbReference type="EMBL" id="BGZL01000005">
    <property type="protein sequence ID" value="GBQ00848.1"/>
    <property type="molecule type" value="Genomic_DNA"/>
</dbReference>
<dbReference type="GO" id="GO:0000287">
    <property type="term" value="F:magnesium ion binding"/>
    <property type="evidence" value="ECO:0007669"/>
    <property type="project" value="InterPro"/>
</dbReference>